<gene>
    <name evidence="1" type="ORF">QE152_g19968</name>
</gene>
<evidence type="ECO:0000313" key="1">
    <source>
        <dbReference type="EMBL" id="KAK9721814.1"/>
    </source>
</evidence>
<proteinExistence type="predicted"/>
<reference evidence="1 2" key="1">
    <citation type="journal article" date="2024" name="BMC Genomics">
        <title>De novo assembly and annotation of Popillia japonica's genome with initial clues to its potential as an invasive pest.</title>
        <authorList>
            <person name="Cucini C."/>
            <person name="Boschi S."/>
            <person name="Funari R."/>
            <person name="Cardaioli E."/>
            <person name="Iannotti N."/>
            <person name="Marturano G."/>
            <person name="Paoli F."/>
            <person name="Bruttini M."/>
            <person name="Carapelli A."/>
            <person name="Frati F."/>
            <person name="Nardi F."/>
        </authorList>
    </citation>
    <scope>NUCLEOTIDE SEQUENCE [LARGE SCALE GENOMIC DNA]</scope>
    <source>
        <strain evidence="1">DMR45628</strain>
    </source>
</reference>
<name>A0AAW1KMA6_POPJA</name>
<comment type="caution">
    <text evidence="1">The sequence shown here is derived from an EMBL/GenBank/DDBJ whole genome shotgun (WGS) entry which is preliminary data.</text>
</comment>
<organism evidence="1 2">
    <name type="scientific">Popillia japonica</name>
    <name type="common">Japanese beetle</name>
    <dbReference type="NCBI Taxonomy" id="7064"/>
    <lineage>
        <taxon>Eukaryota</taxon>
        <taxon>Metazoa</taxon>
        <taxon>Ecdysozoa</taxon>
        <taxon>Arthropoda</taxon>
        <taxon>Hexapoda</taxon>
        <taxon>Insecta</taxon>
        <taxon>Pterygota</taxon>
        <taxon>Neoptera</taxon>
        <taxon>Endopterygota</taxon>
        <taxon>Coleoptera</taxon>
        <taxon>Polyphaga</taxon>
        <taxon>Scarabaeiformia</taxon>
        <taxon>Scarabaeidae</taxon>
        <taxon>Rutelinae</taxon>
        <taxon>Popillia</taxon>
    </lineage>
</organism>
<dbReference type="AlphaFoldDB" id="A0AAW1KMA6"/>
<sequence length="171" mass="19548">MEKVLIAVVVVYASNDDEKAQKKNQLRELLKHIIGYFLQWQCGKEKIVDEGWRNLLSRRSLPGLEGFDEFDNDLVTSEVLSQEALIDSQSASKEREIDEEDEIASPAITIPRVCDVLDDLRTIPTFFSCTPEVDDATFKHINTLENSVFDQSLRCLTQKHMEDYLEPGPTK</sequence>
<protein>
    <submittedName>
        <fullName evidence="1">Uncharacterized protein</fullName>
    </submittedName>
</protein>
<dbReference type="Proteomes" id="UP001458880">
    <property type="component" value="Unassembled WGS sequence"/>
</dbReference>
<accession>A0AAW1KMA6</accession>
<dbReference type="EMBL" id="JASPKY010000194">
    <property type="protein sequence ID" value="KAK9721814.1"/>
    <property type="molecule type" value="Genomic_DNA"/>
</dbReference>
<keyword evidence="2" id="KW-1185">Reference proteome</keyword>
<evidence type="ECO:0000313" key="2">
    <source>
        <dbReference type="Proteomes" id="UP001458880"/>
    </source>
</evidence>